<sequence>MHEHWLKSSDDINNYELGNYAMCKIYLSPHAAKKKKTHDEEIDDLVQFVEAALDVSFYLLLLSKVRGLIVFI</sequence>
<dbReference type="Proteomes" id="UP000078284">
    <property type="component" value="Chromosome 3"/>
</dbReference>
<reference evidence="2" key="1">
    <citation type="journal article" date="2016" name="Proc. Natl. Acad. Sci. U.S.A.">
        <title>Chromosome-level assembly of Arabidopsis thaliana Ler reveals the extent of translocation and inversion polymorphisms.</title>
        <authorList>
            <person name="Zapata L."/>
            <person name="Ding J."/>
            <person name="Willing E.M."/>
            <person name="Hartwig B."/>
            <person name="Bezdan D."/>
            <person name="Jiao W.B."/>
            <person name="Patel V."/>
            <person name="Velikkakam James G."/>
            <person name="Koornneef M."/>
            <person name="Ossowski S."/>
            <person name="Schneeberger K."/>
        </authorList>
    </citation>
    <scope>NUCLEOTIDE SEQUENCE [LARGE SCALE GENOMIC DNA]</scope>
    <source>
        <strain evidence="2">cv. Landsberg erecta</strain>
    </source>
</reference>
<accession>A0A178VFV4</accession>
<proteinExistence type="predicted"/>
<gene>
    <name evidence="1" type="ordered locus">AXX17_At3g29730</name>
</gene>
<organism evidence="1 2">
    <name type="scientific">Arabidopsis thaliana</name>
    <name type="common">Mouse-ear cress</name>
    <dbReference type="NCBI Taxonomy" id="3702"/>
    <lineage>
        <taxon>Eukaryota</taxon>
        <taxon>Viridiplantae</taxon>
        <taxon>Streptophyta</taxon>
        <taxon>Embryophyta</taxon>
        <taxon>Tracheophyta</taxon>
        <taxon>Spermatophyta</taxon>
        <taxon>Magnoliopsida</taxon>
        <taxon>eudicotyledons</taxon>
        <taxon>Gunneridae</taxon>
        <taxon>Pentapetalae</taxon>
        <taxon>rosids</taxon>
        <taxon>malvids</taxon>
        <taxon>Brassicales</taxon>
        <taxon>Brassicaceae</taxon>
        <taxon>Camelineae</taxon>
        <taxon>Arabidopsis</taxon>
    </lineage>
</organism>
<evidence type="ECO:0000313" key="1">
    <source>
        <dbReference type="EMBL" id="OAP05317.1"/>
    </source>
</evidence>
<dbReference type="EMBL" id="LUHQ01000003">
    <property type="protein sequence ID" value="OAP05317.1"/>
    <property type="molecule type" value="Genomic_DNA"/>
</dbReference>
<dbReference type="AlphaFoldDB" id="A0A178VFV4"/>
<evidence type="ECO:0000313" key="2">
    <source>
        <dbReference type="Proteomes" id="UP000078284"/>
    </source>
</evidence>
<name>A0A178VFV4_ARATH</name>
<comment type="caution">
    <text evidence="1">The sequence shown here is derived from an EMBL/GenBank/DDBJ whole genome shotgun (WGS) entry which is preliminary data.</text>
</comment>
<protein>
    <submittedName>
        <fullName evidence="1">Uncharacterized protein</fullName>
    </submittedName>
</protein>